<evidence type="ECO:0000313" key="5">
    <source>
        <dbReference type="EMBL" id="SBT41063.1"/>
    </source>
</evidence>
<feature type="region of interest" description="Disordered" evidence="1">
    <location>
        <begin position="133"/>
        <end position="247"/>
    </location>
</feature>
<dbReference type="Pfam" id="PF12948">
    <property type="entry name" value="MSP7_C"/>
    <property type="match status" value="1"/>
</dbReference>
<accession>A0A1A8ZB79</accession>
<dbReference type="EMBL" id="FLRD01000115">
    <property type="protein sequence ID" value="SBT40726.1"/>
    <property type="molecule type" value="Genomic_DNA"/>
</dbReference>
<keyword evidence="2" id="KW-0732">Signal</keyword>
<evidence type="ECO:0000313" key="4">
    <source>
        <dbReference type="EMBL" id="SBT40726.1"/>
    </source>
</evidence>
<dbReference type="InterPro" id="IPR024781">
    <property type="entry name" value="MSP_C"/>
</dbReference>
<reference evidence="5" key="1">
    <citation type="submission" date="2016-05" db="EMBL/GenBank/DDBJ databases">
        <authorList>
            <person name="Lavstsen T."/>
            <person name="Jespersen J.S."/>
        </authorList>
    </citation>
    <scope>NUCLEOTIDE SEQUENCE [LARGE SCALE GENOMIC DNA]</scope>
</reference>
<dbReference type="EMBL" id="FLRE01000155">
    <property type="protein sequence ID" value="SBT41063.1"/>
    <property type="molecule type" value="Genomic_DNA"/>
</dbReference>
<reference evidence="6 7" key="2">
    <citation type="submission" date="2016-05" db="EMBL/GenBank/DDBJ databases">
        <authorList>
            <person name="Naeem Raeece"/>
        </authorList>
    </citation>
    <scope>NUCLEOTIDE SEQUENCE [LARGE SCALE GENOMIC DNA]</scope>
</reference>
<feature type="domain" description="Merozoite surface protein C-terminal" evidence="3">
    <location>
        <begin position="250"/>
        <end position="373"/>
    </location>
</feature>
<feature type="signal peptide" evidence="2">
    <location>
        <begin position="1"/>
        <end position="26"/>
    </location>
</feature>
<keyword evidence="5" id="KW-0477">Merozoite</keyword>
<evidence type="ECO:0000256" key="2">
    <source>
        <dbReference type="SAM" id="SignalP"/>
    </source>
</evidence>
<dbReference type="AlphaFoldDB" id="A0A1A8ZB79"/>
<dbReference type="Proteomes" id="UP000078555">
    <property type="component" value="Unassembled WGS sequence"/>
</dbReference>
<evidence type="ECO:0000259" key="3">
    <source>
        <dbReference type="Pfam" id="PF12948"/>
    </source>
</evidence>
<evidence type="ECO:0000313" key="6">
    <source>
        <dbReference type="Proteomes" id="UP000078550"/>
    </source>
</evidence>
<feature type="chain" id="PRO_5015059957" evidence="2">
    <location>
        <begin position="27"/>
        <end position="378"/>
    </location>
</feature>
<dbReference type="Proteomes" id="UP000078550">
    <property type="component" value="Unassembled WGS sequence"/>
</dbReference>
<keyword evidence="7" id="KW-1185">Reference proteome</keyword>
<evidence type="ECO:0000256" key="1">
    <source>
        <dbReference type="SAM" id="MobiDB-lite"/>
    </source>
</evidence>
<protein>
    <submittedName>
        <fullName evidence="5">Merozoite surface protein 7 (MSP7)</fullName>
    </submittedName>
</protein>
<sequence length="378" mass="41865">MVKRVPIFSAFCFLLLPHLAPFKCKSTNTGKKGNYNEDVVNILKKKLGNVYNAGPNNANEAIHKKYEQLKKELQQMQSYQKGDTAEDLGQTFMNETDETSGKKKTIFGVDEDDLDNYDEEFFGQSKTTIKGEAVSANSSVEPSQGKAQSGESLQGKATPVLAETSGKANVFPDSDGTEQKIAPTETPTPGGATISPPGNANSLGEVKETEPQPPKDSEQPQKPVGENALPAGQAGTNPTGSSTNTNVPKVQYLDDLYDDVINETNTNSQVNIPKYVSNYNNIEKKYEFPMTSKEYNMVKMLFGDCFKKGNDVSSNTACLVDLFKKVLEDKEFQKEFVNFMHGIYSFAKRHNYLSDTRMKDENLNNNLFKNSLNLLDTF</sequence>
<organism evidence="5 6">
    <name type="scientific">Plasmodium ovale wallikeri</name>
    <dbReference type="NCBI Taxonomy" id="864142"/>
    <lineage>
        <taxon>Eukaryota</taxon>
        <taxon>Sar</taxon>
        <taxon>Alveolata</taxon>
        <taxon>Apicomplexa</taxon>
        <taxon>Aconoidasida</taxon>
        <taxon>Haemosporida</taxon>
        <taxon>Plasmodiidae</taxon>
        <taxon>Plasmodium</taxon>
        <taxon>Plasmodium (Plasmodium)</taxon>
    </lineage>
</organism>
<feature type="compositionally biased region" description="Low complexity" evidence="1">
    <location>
        <begin position="235"/>
        <end position="246"/>
    </location>
</feature>
<feature type="compositionally biased region" description="Basic and acidic residues" evidence="1">
    <location>
        <begin position="205"/>
        <end position="219"/>
    </location>
</feature>
<gene>
    <name evidence="4" type="ORF">POVWA1_042670</name>
    <name evidence="5" type="ORF">POVWA2_041170</name>
</gene>
<name>A0A1A8ZB79_PLAOA</name>
<feature type="compositionally biased region" description="Low complexity" evidence="1">
    <location>
        <begin position="182"/>
        <end position="193"/>
    </location>
</feature>
<proteinExistence type="predicted"/>
<feature type="compositionally biased region" description="Polar residues" evidence="1">
    <location>
        <begin position="135"/>
        <end position="152"/>
    </location>
</feature>
<evidence type="ECO:0000313" key="7">
    <source>
        <dbReference type="Proteomes" id="UP000078555"/>
    </source>
</evidence>